<keyword evidence="1" id="KW-0732">Signal</keyword>
<accession>A0A9D9HU59</accession>
<dbReference type="EMBL" id="JADIMG010000078">
    <property type="protein sequence ID" value="MBO8460251.1"/>
    <property type="molecule type" value="Genomic_DNA"/>
</dbReference>
<reference evidence="3" key="2">
    <citation type="journal article" date="2021" name="PeerJ">
        <title>Extensive microbial diversity within the chicken gut microbiome revealed by metagenomics and culture.</title>
        <authorList>
            <person name="Gilroy R."/>
            <person name="Ravi A."/>
            <person name="Getino M."/>
            <person name="Pursley I."/>
            <person name="Horton D.L."/>
            <person name="Alikhan N.F."/>
            <person name="Baker D."/>
            <person name="Gharbi K."/>
            <person name="Hall N."/>
            <person name="Watson M."/>
            <person name="Adriaenssens E.M."/>
            <person name="Foster-Nyarko E."/>
            <person name="Jarju S."/>
            <person name="Secka A."/>
            <person name="Antonio M."/>
            <person name="Oren A."/>
            <person name="Chaudhuri R.R."/>
            <person name="La Ragione R."/>
            <person name="Hildebrand F."/>
            <person name="Pallen M.J."/>
        </authorList>
    </citation>
    <scope>NUCLEOTIDE SEQUENCE</scope>
    <source>
        <strain evidence="3">G3-3990</strain>
    </source>
</reference>
<evidence type="ECO:0000256" key="1">
    <source>
        <dbReference type="SAM" id="SignalP"/>
    </source>
</evidence>
<gene>
    <name evidence="3" type="ORF">IAA73_07970</name>
</gene>
<name>A0A9D9HU59_9BACT</name>
<evidence type="ECO:0000313" key="4">
    <source>
        <dbReference type="Proteomes" id="UP000823641"/>
    </source>
</evidence>
<dbReference type="AlphaFoldDB" id="A0A9D9HU59"/>
<evidence type="ECO:0000313" key="3">
    <source>
        <dbReference type="EMBL" id="MBO8460251.1"/>
    </source>
</evidence>
<feature type="signal peptide" evidence="1">
    <location>
        <begin position="1"/>
        <end position="21"/>
    </location>
</feature>
<feature type="domain" description="Outer membrane protein beta-barrel" evidence="2">
    <location>
        <begin position="52"/>
        <end position="214"/>
    </location>
</feature>
<organism evidence="3 4">
    <name type="scientific">Candidatus Gallipaludibacter merdavium</name>
    <dbReference type="NCBI Taxonomy" id="2840839"/>
    <lineage>
        <taxon>Bacteria</taxon>
        <taxon>Pseudomonadati</taxon>
        <taxon>Bacteroidota</taxon>
        <taxon>Bacteroidia</taxon>
        <taxon>Bacteroidales</taxon>
        <taxon>Candidatus Gallipaludibacter</taxon>
    </lineage>
</organism>
<feature type="chain" id="PRO_5039502299" evidence="1">
    <location>
        <begin position="22"/>
        <end position="238"/>
    </location>
</feature>
<protein>
    <submittedName>
        <fullName evidence="3">Outer membrane beta-barrel protein</fullName>
    </submittedName>
</protein>
<comment type="caution">
    <text evidence="3">The sequence shown here is derived from an EMBL/GenBank/DDBJ whole genome shotgun (WGS) entry which is preliminary data.</text>
</comment>
<dbReference type="InterPro" id="IPR025665">
    <property type="entry name" value="Beta-barrel_OMP_2"/>
</dbReference>
<dbReference type="Proteomes" id="UP000823641">
    <property type="component" value="Unassembled WGS sequence"/>
</dbReference>
<evidence type="ECO:0000259" key="2">
    <source>
        <dbReference type="Pfam" id="PF13568"/>
    </source>
</evidence>
<dbReference type="Pfam" id="PF13568">
    <property type="entry name" value="OMP_b-brl_2"/>
    <property type="match status" value="1"/>
</dbReference>
<reference evidence="3" key="1">
    <citation type="submission" date="2020-10" db="EMBL/GenBank/DDBJ databases">
        <authorList>
            <person name="Gilroy R."/>
        </authorList>
    </citation>
    <scope>NUCLEOTIDE SEQUENCE</scope>
    <source>
        <strain evidence="3">G3-3990</strain>
    </source>
</reference>
<sequence>MKKFKLFVLLAFIGLATSASAQFVNSGTSSSTSNSSSFDVTSVKTSGWNRIYVSYNPSKLKFDYDDADDIKFKGLTVGWLRGFGLTQKLPLYMEVGAGVQYRSYKDEESDSYGGYEASYSNKITMLSLNIPVNLLYRFNITDDFSISPYFGLDFRINLLGKNKAEVTYNDETDSEDINLFDDDDMGDEAWGRFQAGWHLGVGFDYRVLHVGVEYGTDFNEIAEKTKFATTSITLGLNF</sequence>
<proteinExistence type="predicted"/>